<dbReference type="RefSeq" id="WP_036185393.1">
    <property type="nucleotide sequence ID" value="NZ_AVDA01000008.1"/>
</dbReference>
<keyword evidence="2" id="KW-1185">Reference proteome</keyword>
<dbReference type="SUPFAM" id="SSF140500">
    <property type="entry name" value="BAS1536-like"/>
    <property type="match status" value="1"/>
</dbReference>
<reference evidence="1 2" key="1">
    <citation type="submission" date="2014-02" db="EMBL/GenBank/DDBJ databases">
        <title>Draft genome sequence of Lysinibacillus manganicus DSM 26584T.</title>
        <authorList>
            <person name="Zhang F."/>
            <person name="Wang G."/>
            <person name="Zhang L."/>
        </authorList>
    </citation>
    <scope>NUCLEOTIDE SEQUENCE [LARGE SCALE GENOMIC DNA]</scope>
    <source>
        <strain evidence="1 2">DSM 26584</strain>
    </source>
</reference>
<dbReference type="Pfam" id="PF09388">
    <property type="entry name" value="SpoOE-like"/>
    <property type="match status" value="1"/>
</dbReference>
<dbReference type="GO" id="GO:0046983">
    <property type="term" value="F:protein dimerization activity"/>
    <property type="evidence" value="ECO:0007669"/>
    <property type="project" value="InterPro"/>
</dbReference>
<evidence type="ECO:0000313" key="1">
    <source>
        <dbReference type="EMBL" id="KGR79065.1"/>
    </source>
</evidence>
<dbReference type="GO" id="GO:0043937">
    <property type="term" value="P:regulation of sporulation"/>
    <property type="evidence" value="ECO:0007669"/>
    <property type="project" value="InterPro"/>
</dbReference>
<dbReference type="OrthoDB" id="1684520at2"/>
<sequence>MEYTLEELIILKEIQTLRSKLIKCGMEMGLTHPVTIELSQCLDKLLNEYSLIKTSSNKGIGF</sequence>
<name>A0A0A3I6B0_9BACL</name>
<accession>A0A0A3I6B0</accession>
<organism evidence="1 2">
    <name type="scientific">Ureibacillus manganicus DSM 26584</name>
    <dbReference type="NCBI Taxonomy" id="1384049"/>
    <lineage>
        <taxon>Bacteria</taxon>
        <taxon>Bacillati</taxon>
        <taxon>Bacillota</taxon>
        <taxon>Bacilli</taxon>
        <taxon>Bacillales</taxon>
        <taxon>Caryophanaceae</taxon>
        <taxon>Ureibacillus</taxon>
    </lineage>
</organism>
<protein>
    <recommendedName>
        <fullName evidence="3">Sporulation protein Spo0E</fullName>
    </recommendedName>
</protein>
<dbReference type="Proteomes" id="UP000030416">
    <property type="component" value="Unassembled WGS sequence"/>
</dbReference>
<proteinExistence type="predicted"/>
<evidence type="ECO:0000313" key="2">
    <source>
        <dbReference type="Proteomes" id="UP000030416"/>
    </source>
</evidence>
<gene>
    <name evidence="1" type="ORF">CD29_08655</name>
</gene>
<dbReference type="InterPro" id="IPR018540">
    <property type="entry name" value="Spo0E-like"/>
</dbReference>
<evidence type="ECO:0008006" key="3">
    <source>
        <dbReference type="Google" id="ProtNLM"/>
    </source>
</evidence>
<dbReference type="AlphaFoldDB" id="A0A0A3I6B0"/>
<comment type="caution">
    <text evidence="1">The sequence shown here is derived from an EMBL/GenBank/DDBJ whole genome shotgun (WGS) entry which is preliminary data.</text>
</comment>
<dbReference type="InterPro" id="IPR036638">
    <property type="entry name" value="HLH_DNA-bd_sf"/>
</dbReference>
<dbReference type="eggNOG" id="ENOG502ZQJS">
    <property type="taxonomic scope" value="Bacteria"/>
</dbReference>
<dbReference type="EMBL" id="JPVN01000008">
    <property type="protein sequence ID" value="KGR79065.1"/>
    <property type="molecule type" value="Genomic_DNA"/>
</dbReference>
<dbReference type="STRING" id="1384049.CD29_08655"/>
<dbReference type="Gene3D" id="4.10.280.10">
    <property type="entry name" value="Helix-loop-helix DNA-binding domain"/>
    <property type="match status" value="1"/>
</dbReference>
<dbReference type="InterPro" id="IPR037208">
    <property type="entry name" value="Spo0E-like_sf"/>
</dbReference>